<accession>A0ABQ0CB69</accession>
<dbReference type="Proteomes" id="UP001628193">
    <property type="component" value="Unassembled WGS sequence"/>
</dbReference>
<evidence type="ECO:0000256" key="2">
    <source>
        <dbReference type="SAM" id="SignalP"/>
    </source>
</evidence>
<proteinExistence type="predicted"/>
<name>A0ABQ0CB69_9PROT</name>
<evidence type="ECO:0000313" key="4">
    <source>
        <dbReference type="Proteomes" id="UP001628193"/>
    </source>
</evidence>
<comment type="caution">
    <text evidence="3">The sequence shown here is derived from an EMBL/GenBank/DDBJ whole genome shotgun (WGS) entry which is preliminary data.</text>
</comment>
<feature type="region of interest" description="Disordered" evidence="1">
    <location>
        <begin position="53"/>
        <end position="92"/>
    </location>
</feature>
<sequence length="92" mass="9409">MKKSLMALAMMLGVAGGVGTASAADLSTMELKPMIVASLANTSVQGLVDEDQSTVLDKKKKKAKKAKKAKKKKGGATDYGAGAGAGQWDAPR</sequence>
<gene>
    <name evidence="3" type="ORF">SIID45300_02484</name>
</gene>
<keyword evidence="2" id="KW-0732">Signal</keyword>
<organism evidence="3 4">
    <name type="scientific">Candidatus Magnetaquiglobus chichijimensis</name>
    <dbReference type="NCBI Taxonomy" id="3141448"/>
    <lineage>
        <taxon>Bacteria</taxon>
        <taxon>Pseudomonadati</taxon>
        <taxon>Pseudomonadota</taxon>
        <taxon>Magnetococcia</taxon>
        <taxon>Magnetococcales</taxon>
        <taxon>Candidatus Magnetaquicoccaceae</taxon>
        <taxon>Candidatus Magnetaquiglobus</taxon>
    </lineage>
</organism>
<dbReference type="RefSeq" id="WP_420905819.1">
    <property type="nucleotide sequence ID" value="NZ_BAAFGK010000004.1"/>
</dbReference>
<evidence type="ECO:0000313" key="3">
    <source>
        <dbReference type="EMBL" id="GAB0058140.1"/>
    </source>
</evidence>
<feature type="chain" id="PRO_5046022586" description="Secreted protein" evidence="2">
    <location>
        <begin position="24"/>
        <end position="92"/>
    </location>
</feature>
<evidence type="ECO:0000256" key="1">
    <source>
        <dbReference type="SAM" id="MobiDB-lite"/>
    </source>
</evidence>
<evidence type="ECO:0008006" key="5">
    <source>
        <dbReference type="Google" id="ProtNLM"/>
    </source>
</evidence>
<protein>
    <recommendedName>
        <fullName evidence="5">Secreted protein</fullName>
    </recommendedName>
</protein>
<feature type="compositionally biased region" description="Basic residues" evidence="1">
    <location>
        <begin position="58"/>
        <end position="74"/>
    </location>
</feature>
<reference evidence="3 4" key="1">
    <citation type="submission" date="2024-09" db="EMBL/GenBank/DDBJ databases">
        <title>Draft genome sequence of Candidatus Magnetaquicoccaceae bacterium FCR-1.</title>
        <authorList>
            <person name="Shimoshige H."/>
            <person name="Shimamura S."/>
            <person name="Taoka A."/>
            <person name="Kobayashi H."/>
            <person name="Maekawa T."/>
        </authorList>
    </citation>
    <scope>NUCLEOTIDE SEQUENCE [LARGE SCALE GENOMIC DNA]</scope>
    <source>
        <strain evidence="3 4">FCR-1</strain>
    </source>
</reference>
<keyword evidence="4" id="KW-1185">Reference proteome</keyword>
<dbReference type="EMBL" id="BAAFGK010000004">
    <property type="protein sequence ID" value="GAB0058140.1"/>
    <property type="molecule type" value="Genomic_DNA"/>
</dbReference>
<feature type="signal peptide" evidence="2">
    <location>
        <begin position="1"/>
        <end position="23"/>
    </location>
</feature>